<comment type="caution">
    <text evidence="3">The sequence shown here is derived from an EMBL/GenBank/DDBJ whole genome shotgun (WGS) entry which is preliminary data.</text>
</comment>
<gene>
    <name evidence="3" type="ORF">CDL15_Pgr017626</name>
</gene>
<accession>A0A218W6D6</accession>
<dbReference type="InterPro" id="IPR045026">
    <property type="entry name" value="LIMYB"/>
</dbReference>
<evidence type="ECO:0000259" key="2">
    <source>
        <dbReference type="Pfam" id="PF12776"/>
    </source>
</evidence>
<feature type="region of interest" description="Disordered" evidence="1">
    <location>
        <begin position="159"/>
        <end position="183"/>
    </location>
</feature>
<organism evidence="3 4">
    <name type="scientific">Punica granatum</name>
    <name type="common">Pomegranate</name>
    <dbReference type="NCBI Taxonomy" id="22663"/>
    <lineage>
        <taxon>Eukaryota</taxon>
        <taxon>Viridiplantae</taxon>
        <taxon>Streptophyta</taxon>
        <taxon>Embryophyta</taxon>
        <taxon>Tracheophyta</taxon>
        <taxon>Spermatophyta</taxon>
        <taxon>Magnoliopsida</taxon>
        <taxon>eudicotyledons</taxon>
        <taxon>Gunneridae</taxon>
        <taxon>Pentapetalae</taxon>
        <taxon>rosids</taxon>
        <taxon>malvids</taxon>
        <taxon>Myrtales</taxon>
        <taxon>Lythraceae</taxon>
        <taxon>Punica</taxon>
    </lineage>
</organism>
<dbReference type="EMBL" id="MTKT01005369">
    <property type="protein sequence ID" value="OWM68058.1"/>
    <property type="molecule type" value="Genomic_DNA"/>
</dbReference>
<reference evidence="4" key="1">
    <citation type="journal article" date="2017" name="Plant J.">
        <title>The pomegranate (Punica granatum L.) genome and the genomics of punicalagin biosynthesis.</title>
        <authorList>
            <person name="Qin G."/>
            <person name="Xu C."/>
            <person name="Ming R."/>
            <person name="Tang H."/>
            <person name="Guyot R."/>
            <person name="Kramer E.M."/>
            <person name="Hu Y."/>
            <person name="Yi X."/>
            <person name="Qi Y."/>
            <person name="Xu X."/>
            <person name="Gao Z."/>
            <person name="Pan H."/>
            <person name="Jian J."/>
            <person name="Tian Y."/>
            <person name="Yue Z."/>
            <person name="Xu Y."/>
        </authorList>
    </citation>
    <scope>NUCLEOTIDE SEQUENCE [LARGE SCALE GENOMIC DNA]</scope>
    <source>
        <strain evidence="4">cv. Dabenzi</strain>
    </source>
</reference>
<evidence type="ECO:0000313" key="4">
    <source>
        <dbReference type="Proteomes" id="UP000197138"/>
    </source>
</evidence>
<dbReference type="PANTHER" id="PTHR47584">
    <property type="match status" value="1"/>
</dbReference>
<evidence type="ECO:0000313" key="3">
    <source>
        <dbReference type="EMBL" id="OWM68058.1"/>
    </source>
</evidence>
<dbReference type="Proteomes" id="UP000197138">
    <property type="component" value="Unassembled WGS sequence"/>
</dbReference>
<dbReference type="PANTHER" id="PTHR47584:SF14">
    <property type="entry name" value="L10-INTERACTING MYB DOMAIN-CONTAINING PROTEIN-LIKE"/>
    <property type="match status" value="1"/>
</dbReference>
<dbReference type="Pfam" id="PF12776">
    <property type="entry name" value="Myb_DNA-bind_3"/>
    <property type="match status" value="1"/>
</dbReference>
<feature type="domain" description="Myb/SANT-like" evidence="2">
    <location>
        <begin position="10"/>
        <end position="99"/>
    </location>
</feature>
<sequence length="183" mass="21558">MAPKGANILEWTDQMELAFINIMFEKLKRSHTTSWKQREWDDMTVEMGKQFLDEQLYFHKIKDKCTRLKGMYKQFTELVNHTSVGWDVDTNTIKASPDVCHMFIKKNRASKTFRSRGCKHYRLLNELFNSSTTTNALCITSTDLLRTLDEERQLHEEFISTSKKKQNQPINHEEGFDESDDPV</sequence>
<evidence type="ECO:0000256" key="1">
    <source>
        <dbReference type="SAM" id="MobiDB-lite"/>
    </source>
</evidence>
<protein>
    <recommendedName>
        <fullName evidence="2">Myb/SANT-like domain-containing protein</fullName>
    </recommendedName>
</protein>
<proteinExistence type="predicted"/>
<dbReference type="InterPro" id="IPR024752">
    <property type="entry name" value="Myb/SANT-like_dom"/>
</dbReference>
<name>A0A218W6D6_PUNGR</name>
<dbReference type="AlphaFoldDB" id="A0A218W6D6"/>